<organism evidence="5 6">
    <name type="scientific">Streptomyces fuscichromogenes</name>
    <dbReference type="NCBI Taxonomy" id="1324013"/>
    <lineage>
        <taxon>Bacteria</taxon>
        <taxon>Bacillati</taxon>
        <taxon>Actinomycetota</taxon>
        <taxon>Actinomycetes</taxon>
        <taxon>Kitasatosporales</taxon>
        <taxon>Streptomycetaceae</taxon>
        <taxon>Streptomyces</taxon>
    </lineage>
</organism>
<feature type="DNA-binding region" description="H-T-H motif" evidence="2">
    <location>
        <begin position="35"/>
        <end position="54"/>
    </location>
</feature>
<evidence type="ECO:0000313" key="5">
    <source>
        <dbReference type="EMBL" id="GGN22982.1"/>
    </source>
</evidence>
<reference evidence="5" key="2">
    <citation type="submission" date="2020-09" db="EMBL/GenBank/DDBJ databases">
        <authorList>
            <person name="Sun Q."/>
            <person name="Zhou Y."/>
        </authorList>
    </citation>
    <scope>NUCLEOTIDE SEQUENCE</scope>
    <source>
        <strain evidence="5">CGMCC 4.7110</strain>
    </source>
</reference>
<name>A0A917XGS1_9ACTN</name>
<dbReference type="AlphaFoldDB" id="A0A917XGS1"/>
<dbReference type="InterPro" id="IPR001647">
    <property type="entry name" value="HTH_TetR"/>
</dbReference>
<dbReference type="SUPFAM" id="SSF46689">
    <property type="entry name" value="Homeodomain-like"/>
    <property type="match status" value="1"/>
</dbReference>
<dbReference type="PROSITE" id="PS50977">
    <property type="entry name" value="HTH_TETR_2"/>
    <property type="match status" value="1"/>
</dbReference>
<dbReference type="EMBL" id="BMML01000013">
    <property type="protein sequence ID" value="GGN22982.1"/>
    <property type="molecule type" value="Genomic_DNA"/>
</dbReference>
<dbReference type="Gene3D" id="1.10.357.10">
    <property type="entry name" value="Tetracycline Repressor, domain 2"/>
    <property type="match status" value="1"/>
</dbReference>
<evidence type="ECO:0000256" key="3">
    <source>
        <dbReference type="SAM" id="MobiDB-lite"/>
    </source>
</evidence>
<accession>A0A917XGS1</accession>
<dbReference type="InterPro" id="IPR050109">
    <property type="entry name" value="HTH-type_TetR-like_transc_reg"/>
</dbReference>
<dbReference type="PRINTS" id="PR00455">
    <property type="entry name" value="HTHTETR"/>
</dbReference>
<dbReference type="PANTHER" id="PTHR30055:SF209">
    <property type="entry name" value="POSSIBLE TRANSCRIPTIONAL REGULATORY PROTEIN (PROBABLY TETR-FAMILY)"/>
    <property type="match status" value="1"/>
</dbReference>
<dbReference type="GO" id="GO:0003700">
    <property type="term" value="F:DNA-binding transcription factor activity"/>
    <property type="evidence" value="ECO:0007669"/>
    <property type="project" value="TreeGrafter"/>
</dbReference>
<dbReference type="PANTHER" id="PTHR30055">
    <property type="entry name" value="HTH-TYPE TRANSCRIPTIONAL REGULATOR RUTR"/>
    <property type="match status" value="1"/>
</dbReference>
<keyword evidence="6" id="KW-1185">Reference proteome</keyword>
<proteinExistence type="predicted"/>
<evidence type="ECO:0000256" key="2">
    <source>
        <dbReference type="PROSITE-ProRule" id="PRU00335"/>
    </source>
</evidence>
<dbReference type="Proteomes" id="UP000653411">
    <property type="component" value="Unassembled WGS sequence"/>
</dbReference>
<evidence type="ECO:0000313" key="6">
    <source>
        <dbReference type="Proteomes" id="UP000653411"/>
    </source>
</evidence>
<comment type="caution">
    <text evidence="5">The sequence shown here is derived from an EMBL/GenBank/DDBJ whole genome shotgun (WGS) entry which is preliminary data.</text>
</comment>
<protein>
    <submittedName>
        <fullName evidence="5">TetR family transcriptional regulator</fullName>
    </submittedName>
</protein>
<feature type="region of interest" description="Disordered" evidence="3">
    <location>
        <begin position="190"/>
        <end position="210"/>
    </location>
</feature>
<dbReference type="RefSeq" id="WP_189265503.1">
    <property type="nucleotide sequence ID" value="NZ_BMML01000013.1"/>
</dbReference>
<dbReference type="InterPro" id="IPR009057">
    <property type="entry name" value="Homeodomain-like_sf"/>
</dbReference>
<sequence>MTESRTERSDAARNRVAVLRATEKLLVEHGAEHISLDRVAAQAGVGKGTVFRRFGNRTGLFAALVEERTETLNQDIETGPPPLGPGAAPLPRLRAFLDALADLAARHVSLFAAHEQACGPGRFTSPTYLAWHRHVSGLLAMVRVGDAEATAHALLAAFDADLVRLLCPDGRPDRLAETVKNLATALMSEHPSTVEQVTRSGVADSSSGRA</sequence>
<dbReference type="Pfam" id="PF00440">
    <property type="entry name" value="TetR_N"/>
    <property type="match status" value="1"/>
</dbReference>
<dbReference type="GO" id="GO:0000976">
    <property type="term" value="F:transcription cis-regulatory region binding"/>
    <property type="evidence" value="ECO:0007669"/>
    <property type="project" value="TreeGrafter"/>
</dbReference>
<feature type="domain" description="HTH tetR-type" evidence="4">
    <location>
        <begin position="12"/>
        <end position="72"/>
    </location>
</feature>
<keyword evidence="1 2" id="KW-0238">DNA-binding</keyword>
<reference evidence="5" key="1">
    <citation type="journal article" date="2014" name="Int. J. Syst. Evol. Microbiol.">
        <title>Complete genome sequence of Corynebacterium casei LMG S-19264T (=DSM 44701T), isolated from a smear-ripened cheese.</title>
        <authorList>
            <consortium name="US DOE Joint Genome Institute (JGI-PGF)"/>
            <person name="Walter F."/>
            <person name="Albersmeier A."/>
            <person name="Kalinowski J."/>
            <person name="Ruckert C."/>
        </authorList>
    </citation>
    <scope>NUCLEOTIDE SEQUENCE</scope>
    <source>
        <strain evidence="5">CGMCC 4.7110</strain>
    </source>
</reference>
<evidence type="ECO:0000256" key="1">
    <source>
        <dbReference type="ARBA" id="ARBA00023125"/>
    </source>
</evidence>
<gene>
    <name evidence="5" type="ORF">GCM10011578_054980</name>
</gene>
<evidence type="ECO:0000259" key="4">
    <source>
        <dbReference type="PROSITE" id="PS50977"/>
    </source>
</evidence>